<dbReference type="EMBL" id="FNPE01000028">
    <property type="protein sequence ID" value="SDZ49013.1"/>
    <property type="molecule type" value="Genomic_DNA"/>
</dbReference>
<gene>
    <name evidence="1" type="ORF">SAMN05421547_12835</name>
</gene>
<proteinExistence type="predicted"/>
<dbReference type="Proteomes" id="UP000183417">
    <property type="component" value="Unassembled WGS sequence"/>
</dbReference>
<evidence type="ECO:0000313" key="2">
    <source>
        <dbReference type="Proteomes" id="UP000183417"/>
    </source>
</evidence>
<dbReference type="InterPro" id="IPR058915">
    <property type="entry name" value="AcrVA2-like"/>
</dbReference>
<name>A0A1H3TFD5_9BURK</name>
<sequence length="347" mass="37991">MTQFGKKTHRARVHLLQAGQDYPFAWSQADAFRADRGQPGFDWPDWCFLPMAGAYAIVSGGGANRLGLDRIGDVARMSALIAWRMTQGIYRFDPAVYAAVIDTPVSGDLPARVLMQLPEWCVYVETPGFELSIGQLHGFFAHLEHDANTGRSELRLLLDLPERLVPVPLHLGDWPLAESVARASDVAGVHAVALGMPFAAGDSRREHISWAEPLVSLLLYLCSAADFSRRGQPGQPANPQPTRTRRDGWKLFAAQGPAEWDVGVRMGSALRAAYQAAETAPAGGEGASPRGHIRRAHWHGYWSGPLKDDQGEPVPSDKRKFDLRWQPPVAVNLGAVEGMPSVIRPVK</sequence>
<reference evidence="1 2" key="1">
    <citation type="submission" date="2016-10" db="EMBL/GenBank/DDBJ databases">
        <authorList>
            <person name="de Groot N.N."/>
        </authorList>
    </citation>
    <scope>NUCLEOTIDE SEQUENCE [LARGE SCALE GENOMIC DNA]</scope>
    <source>
        <strain evidence="1 2">LMG 24775</strain>
    </source>
</reference>
<accession>A0A1H3TFD5</accession>
<evidence type="ECO:0000313" key="1">
    <source>
        <dbReference type="EMBL" id="SDZ49013.1"/>
    </source>
</evidence>
<dbReference type="AlphaFoldDB" id="A0A1H3TFD5"/>
<dbReference type="CDD" id="cd22987">
    <property type="entry name" value="AcrVA2-like"/>
    <property type="match status" value="1"/>
</dbReference>
<dbReference type="Pfam" id="PF26125">
    <property type="entry name" value="AcrVA2-like"/>
    <property type="match status" value="1"/>
</dbReference>
<protein>
    <submittedName>
        <fullName evidence="1">Uncharacterized protein</fullName>
    </submittedName>
</protein>
<organism evidence="1 2">
    <name type="scientific">Delftia lacustris</name>
    <dbReference type="NCBI Taxonomy" id="558537"/>
    <lineage>
        <taxon>Bacteria</taxon>
        <taxon>Pseudomonadati</taxon>
        <taxon>Pseudomonadota</taxon>
        <taxon>Betaproteobacteria</taxon>
        <taxon>Burkholderiales</taxon>
        <taxon>Comamonadaceae</taxon>
        <taxon>Delftia</taxon>
    </lineage>
</organism>